<dbReference type="OrthoDB" id="2195001at2759"/>
<evidence type="ECO:0000313" key="3">
    <source>
        <dbReference type="Proteomes" id="UP000185944"/>
    </source>
</evidence>
<gene>
    <name evidence="2" type="ORF">NEDG_00903</name>
</gene>
<evidence type="ECO:0000313" key="2">
    <source>
        <dbReference type="EMBL" id="OAG29770.1"/>
    </source>
</evidence>
<reference evidence="2 3" key="1">
    <citation type="submission" date="2016-02" db="EMBL/GenBank/DDBJ databases">
        <title>Discovery of a natural microsporidian pathogen with a broad tissue tropism in Caenorhabditis elegans.</title>
        <authorList>
            <person name="Luallen R.J."/>
            <person name="Reinke A.W."/>
            <person name="Tong L."/>
            <person name="Botts M.R."/>
            <person name="Felix M.-A."/>
            <person name="Troemel E.R."/>
        </authorList>
    </citation>
    <scope>NUCLEOTIDE SEQUENCE [LARGE SCALE GENOMIC DNA]</scope>
    <source>
        <strain evidence="2 3">JUm2807</strain>
    </source>
</reference>
<feature type="region of interest" description="Disordered" evidence="1">
    <location>
        <begin position="154"/>
        <end position="181"/>
    </location>
</feature>
<dbReference type="Proteomes" id="UP000185944">
    <property type="component" value="Unassembled WGS sequence"/>
</dbReference>
<comment type="caution">
    <text evidence="2">The sequence shown here is derived from an EMBL/GenBank/DDBJ whole genome shotgun (WGS) entry which is preliminary data.</text>
</comment>
<dbReference type="AlphaFoldDB" id="A0A177EEC8"/>
<keyword evidence="3" id="KW-1185">Reference proteome</keyword>
<sequence>MSKKAENEKVGIYQEFMEGVRKAEFVRLLCLSREIEQFSALFVVVSILEKELIKYEVLWGAEEKKDGPDVFEILFGEGHTVARGAVFARTQAKTPQVLFLCEGTLSEVLFTLCKTTGNLTQTCLWSICVGMYASIARPELAVWKEFVRECRNEHESGNNENDENDENEPENEHRQAEQMPPLHTDIKMEIERLGGQVAEKKKLEIKRCIYFPFGQWLTFYEALSSDACAIEELGLFFQRKNRNSPGQTGGEYLLNQFLARLGISIASAQSATIHNLVGAVQKIVQGAFSPRSAYFHHYDFNVPVSHVEGFFSISGLIRKKRYVEALFAFKEARYLNVSLGLQEYRRVVQMTKLGMYGRKVLRVGGYGVVLIPRGVIEFKSENEVSLMKEVFVNVFKLSVSRSPDKDVIMVVYVADLQRHRIIYKDHERIRWVDTTEQNIIAAVKEIAGRVKD</sequence>
<accession>A0A177EEC8</accession>
<dbReference type="RefSeq" id="XP_067544418.1">
    <property type="nucleotide sequence ID" value="XM_067688321.1"/>
</dbReference>
<evidence type="ECO:0000256" key="1">
    <source>
        <dbReference type="SAM" id="MobiDB-lite"/>
    </source>
</evidence>
<dbReference type="VEuPathDB" id="MicrosporidiaDB:NEDG_00903"/>
<dbReference type="GeneID" id="93647253"/>
<name>A0A177EEC8_9MICR</name>
<organism evidence="2 3">
    <name type="scientific">Nematocida displodere</name>
    <dbReference type="NCBI Taxonomy" id="1805483"/>
    <lineage>
        <taxon>Eukaryota</taxon>
        <taxon>Fungi</taxon>
        <taxon>Fungi incertae sedis</taxon>
        <taxon>Microsporidia</taxon>
        <taxon>Nematocida</taxon>
    </lineage>
</organism>
<dbReference type="EMBL" id="LTDL01000040">
    <property type="protein sequence ID" value="OAG29770.1"/>
    <property type="molecule type" value="Genomic_DNA"/>
</dbReference>
<feature type="compositionally biased region" description="Acidic residues" evidence="1">
    <location>
        <begin position="160"/>
        <end position="169"/>
    </location>
</feature>
<protein>
    <submittedName>
        <fullName evidence="2">Uncharacterized protein</fullName>
    </submittedName>
</protein>
<proteinExistence type="predicted"/>